<feature type="region of interest" description="Disordered" evidence="1">
    <location>
        <begin position="1"/>
        <end position="38"/>
    </location>
</feature>
<dbReference type="GeneID" id="81407162"/>
<keyword evidence="3" id="KW-1185">Reference proteome</keyword>
<dbReference type="AlphaFoldDB" id="A0A9W9L1I3"/>
<gene>
    <name evidence="2" type="ORF">N7515_007248</name>
</gene>
<reference evidence="2" key="2">
    <citation type="journal article" date="2023" name="IMA Fungus">
        <title>Comparative genomic study of the Penicillium genus elucidates a diverse pangenome and 15 lateral gene transfer events.</title>
        <authorList>
            <person name="Petersen C."/>
            <person name="Sorensen T."/>
            <person name="Nielsen M.R."/>
            <person name="Sondergaard T.E."/>
            <person name="Sorensen J.L."/>
            <person name="Fitzpatrick D.A."/>
            <person name="Frisvad J.C."/>
            <person name="Nielsen K.L."/>
        </authorList>
    </citation>
    <scope>NUCLEOTIDE SEQUENCE</scope>
    <source>
        <strain evidence="2">IBT 22155</strain>
    </source>
</reference>
<proteinExistence type="predicted"/>
<dbReference type="EMBL" id="JAPQKL010000005">
    <property type="protein sequence ID" value="KAJ5131209.1"/>
    <property type="molecule type" value="Genomic_DNA"/>
</dbReference>
<comment type="caution">
    <text evidence="2">The sequence shown here is derived from an EMBL/GenBank/DDBJ whole genome shotgun (WGS) entry which is preliminary data.</text>
</comment>
<dbReference type="RefSeq" id="XP_056521588.1">
    <property type="nucleotide sequence ID" value="XM_056667992.1"/>
</dbReference>
<evidence type="ECO:0000256" key="1">
    <source>
        <dbReference type="SAM" id="MobiDB-lite"/>
    </source>
</evidence>
<dbReference type="Proteomes" id="UP001149079">
    <property type="component" value="Unassembled WGS sequence"/>
</dbReference>
<feature type="compositionally biased region" description="Basic and acidic residues" evidence="1">
    <location>
        <begin position="1"/>
        <end position="18"/>
    </location>
</feature>
<evidence type="ECO:0000313" key="3">
    <source>
        <dbReference type="Proteomes" id="UP001149079"/>
    </source>
</evidence>
<accession>A0A9W9L1I3</accession>
<organism evidence="2 3">
    <name type="scientific">Penicillium bovifimosum</name>
    <dbReference type="NCBI Taxonomy" id="126998"/>
    <lineage>
        <taxon>Eukaryota</taxon>
        <taxon>Fungi</taxon>
        <taxon>Dikarya</taxon>
        <taxon>Ascomycota</taxon>
        <taxon>Pezizomycotina</taxon>
        <taxon>Eurotiomycetes</taxon>
        <taxon>Eurotiomycetidae</taxon>
        <taxon>Eurotiales</taxon>
        <taxon>Aspergillaceae</taxon>
        <taxon>Penicillium</taxon>
    </lineage>
</organism>
<name>A0A9W9L1I3_9EURO</name>
<evidence type="ECO:0000313" key="2">
    <source>
        <dbReference type="EMBL" id="KAJ5131209.1"/>
    </source>
</evidence>
<sequence length="61" mass="6583">MNGMIESDRTDGDQDAGRETNSSEGGYVHGPGGQADELQGKASLSFNVTAHRFLRGFLQRL</sequence>
<protein>
    <submittedName>
        <fullName evidence="2">Uncharacterized protein</fullName>
    </submittedName>
</protein>
<reference evidence="2" key="1">
    <citation type="submission" date="2022-11" db="EMBL/GenBank/DDBJ databases">
        <authorList>
            <person name="Petersen C."/>
        </authorList>
    </citation>
    <scope>NUCLEOTIDE SEQUENCE</scope>
    <source>
        <strain evidence="2">IBT 22155</strain>
    </source>
</reference>